<dbReference type="EMBL" id="GG662639">
    <property type="protein sequence ID" value="EAR99524.2"/>
    <property type="molecule type" value="Genomic_DNA"/>
</dbReference>
<dbReference type="KEGG" id="tet:TTHERM_00137870"/>
<dbReference type="STRING" id="312017.I7M285"/>
<gene>
    <name evidence="2" type="ORF">TTHERM_00137870</name>
</gene>
<name>I7M285_TETTS</name>
<accession>I7M285</accession>
<dbReference type="InParanoid" id="I7M285"/>
<keyword evidence="2" id="KW-0808">Transferase</keyword>
<organism evidence="2 3">
    <name type="scientific">Tetrahymena thermophila (strain SB210)</name>
    <dbReference type="NCBI Taxonomy" id="312017"/>
    <lineage>
        <taxon>Eukaryota</taxon>
        <taxon>Sar</taxon>
        <taxon>Alveolata</taxon>
        <taxon>Ciliophora</taxon>
        <taxon>Intramacronucleata</taxon>
        <taxon>Oligohymenophorea</taxon>
        <taxon>Hymenostomatida</taxon>
        <taxon>Tetrahymenina</taxon>
        <taxon>Tetrahymenidae</taxon>
        <taxon>Tetrahymena</taxon>
    </lineage>
</organism>
<dbReference type="eggNOG" id="KOG0975">
    <property type="taxonomic scope" value="Eukaryota"/>
</dbReference>
<dbReference type="PANTHER" id="PTHR42743">
    <property type="entry name" value="AMINO-ACID AMINOTRANSFERASE"/>
    <property type="match status" value="1"/>
</dbReference>
<dbReference type="InterPro" id="IPR001544">
    <property type="entry name" value="Aminotrans_IV"/>
</dbReference>
<evidence type="ECO:0000256" key="1">
    <source>
        <dbReference type="ARBA" id="ARBA00009320"/>
    </source>
</evidence>
<dbReference type="RefSeq" id="XP_001019769.2">
    <property type="nucleotide sequence ID" value="XM_001019769.2"/>
</dbReference>
<evidence type="ECO:0000313" key="3">
    <source>
        <dbReference type="Proteomes" id="UP000009168"/>
    </source>
</evidence>
<sequence>MENFKVGQYPGKTKVATKEEIIEKLEQTYRKKNIQMLGFYSSDLDCIIDDPAFMLVPIDERMLNRSHGVFDSMAITKFRFFRLTQHLQRFENSAKKVGIQMPMSIDQIKEIMMDLASFSYKKLYEQNNQADLEGTVLNIRIWLSSGRGDFGIYSNDKKPIFYACTFIPTTPYDKLKEGVKEFTVNLGQHEIENIQQAKSISYLENAIIANASKSKGGYLGIKVDENGFLLEASIASIGMVLKNKEFVSPPADKIIEGTTLKKCMQYIEKELIPQGYIKAAERRYFDLQYVHENVQEFILFGGDKIIPVLQLNDKQINDGQKGPICQMIQDWFKNQKQDLGDELVDVSFLKNEKNN</sequence>
<protein>
    <submittedName>
        <fullName evidence="2">Class IV aminotransferase</fullName>
    </submittedName>
</protein>
<dbReference type="Pfam" id="PF01063">
    <property type="entry name" value="Aminotran_4"/>
    <property type="match status" value="1"/>
</dbReference>
<dbReference type="GeneID" id="7839981"/>
<dbReference type="InterPro" id="IPR043132">
    <property type="entry name" value="BCAT-like_C"/>
</dbReference>
<comment type="similarity">
    <text evidence="1">Belongs to the class-IV pyridoxal-phosphate-dependent aminotransferase family.</text>
</comment>
<dbReference type="GO" id="GO:0008483">
    <property type="term" value="F:transaminase activity"/>
    <property type="evidence" value="ECO:0007669"/>
    <property type="project" value="UniProtKB-KW"/>
</dbReference>
<dbReference type="Gene3D" id="3.30.470.10">
    <property type="match status" value="1"/>
</dbReference>
<dbReference type="PANTHER" id="PTHR42743:SF11">
    <property type="entry name" value="AMINODEOXYCHORISMATE LYASE"/>
    <property type="match status" value="1"/>
</dbReference>
<dbReference type="GO" id="GO:0046394">
    <property type="term" value="P:carboxylic acid biosynthetic process"/>
    <property type="evidence" value="ECO:0007669"/>
    <property type="project" value="UniProtKB-ARBA"/>
</dbReference>
<keyword evidence="3" id="KW-1185">Reference proteome</keyword>
<evidence type="ECO:0000313" key="2">
    <source>
        <dbReference type="EMBL" id="EAR99524.2"/>
    </source>
</evidence>
<dbReference type="Gene3D" id="3.20.10.10">
    <property type="entry name" value="D-amino Acid Aminotransferase, subunit A, domain 2"/>
    <property type="match status" value="1"/>
</dbReference>
<dbReference type="InterPro" id="IPR036038">
    <property type="entry name" value="Aminotransferase-like"/>
</dbReference>
<dbReference type="InterPro" id="IPR043131">
    <property type="entry name" value="BCAT-like_N"/>
</dbReference>
<dbReference type="AlphaFoldDB" id="I7M285"/>
<dbReference type="InterPro" id="IPR050571">
    <property type="entry name" value="Class-IV_PLP-Dep_Aminotrnsfr"/>
</dbReference>
<dbReference type="Proteomes" id="UP000009168">
    <property type="component" value="Unassembled WGS sequence"/>
</dbReference>
<keyword evidence="2" id="KW-0032">Aminotransferase</keyword>
<dbReference type="SUPFAM" id="SSF56752">
    <property type="entry name" value="D-aminoacid aminotransferase-like PLP-dependent enzymes"/>
    <property type="match status" value="1"/>
</dbReference>
<reference evidence="3" key="1">
    <citation type="journal article" date="2006" name="PLoS Biol.">
        <title>Macronuclear genome sequence of the ciliate Tetrahymena thermophila, a model eukaryote.</title>
        <authorList>
            <person name="Eisen J.A."/>
            <person name="Coyne R.S."/>
            <person name="Wu M."/>
            <person name="Wu D."/>
            <person name="Thiagarajan M."/>
            <person name="Wortman J.R."/>
            <person name="Badger J.H."/>
            <person name="Ren Q."/>
            <person name="Amedeo P."/>
            <person name="Jones K.M."/>
            <person name="Tallon L.J."/>
            <person name="Delcher A.L."/>
            <person name="Salzberg S.L."/>
            <person name="Silva J.C."/>
            <person name="Haas B.J."/>
            <person name="Majoros W.H."/>
            <person name="Farzad M."/>
            <person name="Carlton J.M."/>
            <person name="Smith R.K. Jr."/>
            <person name="Garg J."/>
            <person name="Pearlman R.E."/>
            <person name="Karrer K.M."/>
            <person name="Sun L."/>
            <person name="Manning G."/>
            <person name="Elde N.C."/>
            <person name="Turkewitz A.P."/>
            <person name="Asai D.J."/>
            <person name="Wilkes D.E."/>
            <person name="Wang Y."/>
            <person name="Cai H."/>
            <person name="Collins K."/>
            <person name="Stewart B.A."/>
            <person name="Lee S.R."/>
            <person name="Wilamowska K."/>
            <person name="Weinberg Z."/>
            <person name="Ruzzo W.L."/>
            <person name="Wloga D."/>
            <person name="Gaertig J."/>
            <person name="Frankel J."/>
            <person name="Tsao C.-C."/>
            <person name="Gorovsky M.A."/>
            <person name="Keeling P.J."/>
            <person name="Waller R.F."/>
            <person name="Patron N.J."/>
            <person name="Cherry J.M."/>
            <person name="Stover N.A."/>
            <person name="Krieger C.J."/>
            <person name="del Toro C."/>
            <person name="Ryder H.F."/>
            <person name="Williamson S.C."/>
            <person name="Barbeau R.A."/>
            <person name="Hamilton E.P."/>
            <person name="Orias E."/>
        </authorList>
    </citation>
    <scope>NUCLEOTIDE SEQUENCE [LARGE SCALE GENOMIC DNA]</scope>
    <source>
        <strain evidence="3">SB210</strain>
    </source>
</reference>
<dbReference type="OrthoDB" id="25921at2759"/>
<proteinExistence type="inferred from homology"/>